<name>A0A832GNS9_9BACT</name>
<organism evidence="2">
    <name type="scientific">Caldimicrobium thiodismutans</name>
    <dbReference type="NCBI Taxonomy" id="1653476"/>
    <lineage>
        <taxon>Bacteria</taxon>
        <taxon>Pseudomonadati</taxon>
        <taxon>Thermodesulfobacteriota</taxon>
        <taxon>Thermodesulfobacteria</taxon>
        <taxon>Thermodesulfobacteriales</taxon>
        <taxon>Thermodesulfobacteriaceae</taxon>
        <taxon>Caldimicrobium</taxon>
    </lineage>
</organism>
<dbReference type="PANTHER" id="PTHR34825">
    <property type="entry name" value="CONSERVED PROTEIN, WITH A WEAK D-GALACTARATE DEHYDRATASE/ALTRONATE HYDROLASE DOMAIN"/>
    <property type="match status" value="1"/>
</dbReference>
<dbReference type="InterPro" id="IPR027417">
    <property type="entry name" value="P-loop_NTPase"/>
</dbReference>
<dbReference type="PANTHER" id="PTHR34825:SF1">
    <property type="entry name" value="AAA-ATPASE-LIKE DOMAIN-CONTAINING PROTEIN"/>
    <property type="match status" value="1"/>
</dbReference>
<protein>
    <recommendedName>
        <fullName evidence="1">AAA-ATPase-like domain-containing protein</fullName>
    </recommendedName>
</protein>
<feature type="domain" description="AAA-ATPase-like" evidence="1">
    <location>
        <begin position="6"/>
        <end position="205"/>
    </location>
</feature>
<accession>A0A832GNS9</accession>
<sequence>MRKKLPTGIQSFEKIRSDNYYYVDKTYFIKKLLEEGNYYFLSRPRRFGKSLFLDTLKQAFLGKKELFQGLYLEKNWDWSQKYPVIHLDFGGRTLEKDEGNYLRSWIIDQLKRNQVLLDVECHEDKDYAKCLEELIFRAYKKYGCKVVVLIDEYDKPILDRIEDRDKAKEIREILKNLYSVLKPLDYYLRFVFITGVTKFSKVSLFSGINQLNDITLDRAYSTICGYTEEELREVFAEELGGVDLEALRCWYNGYSFCGEPVYNPFDILLYLQKREYRPFWFETGTPSFLLKVLGEKKFYFPELEEMKLTEDLLSSFEIENIEPETLLFQTGYLTIKECESTLSGVFYTLSYPNKEVRVALNQTLVRYLTQSTTPLKVMRDVGLALASGDVEKFGNILKSVFASIPYEWHRKNEIARYEGYYASVIYSFLLGTGLDVIAEDWLNKGRIDLTIKVGDKFYLLEFKVLEREDEVPKALQALKERSYVEKYRAKAREIYLIGIDFSQLRGEVVSFAWEKVAGT</sequence>
<reference evidence="2" key="1">
    <citation type="journal article" date="2020" name="mSystems">
        <title>Genome- and Community-Level Interaction Insights into Carbon Utilization and Element Cycling Functions of Hydrothermarchaeota in Hydrothermal Sediment.</title>
        <authorList>
            <person name="Zhou Z."/>
            <person name="Liu Y."/>
            <person name="Xu W."/>
            <person name="Pan J."/>
            <person name="Luo Z.H."/>
            <person name="Li M."/>
        </authorList>
    </citation>
    <scope>NUCLEOTIDE SEQUENCE [LARGE SCALE GENOMIC DNA]</scope>
    <source>
        <strain evidence="2">SpSt-605</strain>
    </source>
</reference>
<evidence type="ECO:0000259" key="1">
    <source>
        <dbReference type="Pfam" id="PF09820"/>
    </source>
</evidence>
<dbReference type="SUPFAM" id="SSF52540">
    <property type="entry name" value="P-loop containing nucleoside triphosphate hydrolases"/>
    <property type="match status" value="1"/>
</dbReference>
<dbReference type="Gene3D" id="3.40.50.300">
    <property type="entry name" value="P-loop containing nucleotide triphosphate hydrolases"/>
    <property type="match status" value="1"/>
</dbReference>
<dbReference type="EMBL" id="DSZU01000115">
    <property type="protein sequence ID" value="HGV55696.1"/>
    <property type="molecule type" value="Genomic_DNA"/>
</dbReference>
<proteinExistence type="predicted"/>
<gene>
    <name evidence="2" type="ORF">ENT73_06425</name>
</gene>
<dbReference type="Pfam" id="PF08011">
    <property type="entry name" value="PDDEXK_9"/>
    <property type="match status" value="1"/>
</dbReference>
<evidence type="ECO:0000313" key="2">
    <source>
        <dbReference type="EMBL" id="HGV55696.1"/>
    </source>
</evidence>
<dbReference type="InterPro" id="IPR012547">
    <property type="entry name" value="PDDEXK_9"/>
</dbReference>
<dbReference type="AlphaFoldDB" id="A0A832GNS9"/>
<dbReference type="Pfam" id="PF09820">
    <property type="entry name" value="AAA-ATPase_like"/>
    <property type="match status" value="1"/>
</dbReference>
<comment type="caution">
    <text evidence="2">The sequence shown here is derived from an EMBL/GenBank/DDBJ whole genome shotgun (WGS) entry which is preliminary data.</text>
</comment>
<dbReference type="InterPro" id="IPR018631">
    <property type="entry name" value="AAA-ATPase-like_dom"/>
</dbReference>